<dbReference type="InterPro" id="IPR014756">
    <property type="entry name" value="Ig_E-set"/>
</dbReference>
<dbReference type="EC" id="3.2.1.4" evidence="8"/>
<dbReference type="InterPro" id="IPR012341">
    <property type="entry name" value="6hp_glycosidase-like_sf"/>
</dbReference>
<dbReference type="Pfam" id="PF00759">
    <property type="entry name" value="Glyco_hydro_9"/>
    <property type="match status" value="1"/>
</dbReference>
<feature type="active site" evidence="7">
    <location>
        <position position="555"/>
    </location>
</feature>
<feature type="domain" description="Cellulase Ig-like" evidence="10">
    <location>
        <begin position="31"/>
        <end position="109"/>
    </location>
</feature>
<evidence type="ECO:0000256" key="4">
    <source>
        <dbReference type="ARBA" id="ARBA00023295"/>
    </source>
</evidence>
<sequence>MRFHISSHRGVVLLLMVFMISCASEAQEKLSENIRTNQIGFYPPAQKIAVVAGEAYSEFYIASPDLKQKYFSGKLSDVKRSAFSPKPTRLADFSAFKTPGRFVVVIPGLGYSYPFEIREKIHEGVAKASIKAFYYQRFSMALTPQYAGQWSRASGPTHREVIVHPSAATEKRPAGTVISSPRGWIDAGDYNKYIVNSGITTGTLLSAYEDFPAYFDTLKLAIPESGNDVPDVLDEILWNLRWMLTMQDPADGGVYHKCTNARFDPMVMPDQATTPRYVVQKGTAAALNLAAVSAQAVRVLRKFERQFPGLADSCLRAAQHAWKWAQKNPDVKYDQNKMNEAFDPDVTTGAYGDRDFSDEFSWAAAELYATTKDAQYRNAIGLSPGALLVPTWNQVRLLGYYTLIRHEKQLPAEAQPVVAEMKQRIVQFAGDMIKDVGSHPYHTVMGSTPKDFVWGSNAVAANQGILLIQAYRISGDKRYADHALSNLDYLLGRNATGYSFVTGHGSKTPMHPHHRPSEADGVTAPVPGLLAGGPNPGMQDKCAYPSSIPDEAYIDDVCSYASNEVAINWNAPLVYLVCGIEAMR</sequence>
<dbReference type="PROSITE" id="PS00592">
    <property type="entry name" value="GH9_2"/>
    <property type="match status" value="1"/>
</dbReference>
<evidence type="ECO:0000259" key="9">
    <source>
        <dbReference type="Pfam" id="PF00759"/>
    </source>
</evidence>
<evidence type="ECO:0000256" key="5">
    <source>
        <dbReference type="ARBA" id="ARBA00023326"/>
    </source>
</evidence>
<evidence type="ECO:0000256" key="6">
    <source>
        <dbReference type="PROSITE-ProRule" id="PRU10059"/>
    </source>
</evidence>
<evidence type="ECO:0000256" key="7">
    <source>
        <dbReference type="PROSITE-ProRule" id="PRU10060"/>
    </source>
</evidence>
<reference evidence="11 12" key="1">
    <citation type="submission" date="2021-05" db="EMBL/GenBank/DDBJ databases">
        <title>A Polyphasic approach of four new species of the genus Ohtaekwangia: Ohtaekwangia histidinii sp. nov., Ohtaekwangia cretensis sp. nov., Ohtaekwangia indiensis sp. nov., Ohtaekwangia reichenbachii sp. nov. from diverse environment.</title>
        <authorList>
            <person name="Octaviana S."/>
        </authorList>
    </citation>
    <scope>NUCLEOTIDE SEQUENCE [LARGE SCALE GENOMIC DNA]</scope>
    <source>
        <strain evidence="11 12">PWU4</strain>
    </source>
</reference>
<dbReference type="SUPFAM" id="SSF48208">
    <property type="entry name" value="Six-hairpin glycosidases"/>
    <property type="match status" value="1"/>
</dbReference>
<feature type="active site" evidence="7">
    <location>
        <position position="564"/>
    </location>
</feature>
<dbReference type="EMBL" id="JAHESF010000046">
    <property type="protein sequence ID" value="MBT1700685.1"/>
    <property type="molecule type" value="Genomic_DNA"/>
</dbReference>
<evidence type="ECO:0000256" key="3">
    <source>
        <dbReference type="ARBA" id="ARBA00023277"/>
    </source>
</evidence>
<dbReference type="GO" id="GO:0008810">
    <property type="term" value="F:cellulase activity"/>
    <property type="evidence" value="ECO:0007669"/>
    <property type="project" value="UniProtKB-EC"/>
</dbReference>
<dbReference type="PROSITE" id="PS51257">
    <property type="entry name" value="PROKAR_LIPOPROTEIN"/>
    <property type="match status" value="1"/>
</dbReference>
<keyword evidence="2 6" id="KW-0378">Hydrolase</keyword>
<keyword evidence="4 6" id="KW-0326">Glycosidase</keyword>
<proteinExistence type="inferred from homology"/>
<evidence type="ECO:0000259" key="10">
    <source>
        <dbReference type="Pfam" id="PF02927"/>
    </source>
</evidence>
<feature type="signal peptide" evidence="8">
    <location>
        <begin position="1"/>
        <end position="26"/>
    </location>
</feature>
<keyword evidence="8" id="KW-0136">Cellulose degradation</keyword>
<dbReference type="Gene3D" id="2.60.40.10">
    <property type="entry name" value="Immunoglobulins"/>
    <property type="match status" value="1"/>
</dbReference>
<dbReference type="InterPro" id="IPR018221">
    <property type="entry name" value="Glyco_hydro_9_His_AS"/>
</dbReference>
<keyword evidence="12" id="KW-1185">Reference proteome</keyword>
<dbReference type="InterPro" id="IPR008928">
    <property type="entry name" value="6-hairpin_glycosidase_sf"/>
</dbReference>
<dbReference type="Gene3D" id="1.50.10.10">
    <property type="match status" value="1"/>
</dbReference>
<feature type="chain" id="PRO_5042667967" description="Endoglucanase" evidence="8">
    <location>
        <begin position="27"/>
        <end position="584"/>
    </location>
</feature>
<dbReference type="InterPro" id="IPR001701">
    <property type="entry name" value="Glyco_hydro_9"/>
</dbReference>
<feature type="domain" description="Glycoside hydrolase family 9" evidence="9">
    <location>
        <begin position="125"/>
        <end position="576"/>
    </location>
</feature>
<evidence type="ECO:0000256" key="1">
    <source>
        <dbReference type="ARBA" id="ARBA00007072"/>
    </source>
</evidence>
<keyword evidence="5 6" id="KW-0624">Polysaccharide degradation</keyword>
<dbReference type="Proteomes" id="UP001319200">
    <property type="component" value="Unassembled WGS sequence"/>
</dbReference>
<organism evidence="11 12">
    <name type="scientific">Chryseosolibacter histidini</name>
    <dbReference type="NCBI Taxonomy" id="2782349"/>
    <lineage>
        <taxon>Bacteria</taxon>
        <taxon>Pseudomonadati</taxon>
        <taxon>Bacteroidota</taxon>
        <taxon>Cytophagia</taxon>
        <taxon>Cytophagales</taxon>
        <taxon>Chryseotaleaceae</taxon>
        <taxon>Chryseosolibacter</taxon>
    </lineage>
</organism>
<dbReference type="PROSITE" id="PS00698">
    <property type="entry name" value="GH9_3"/>
    <property type="match status" value="1"/>
</dbReference>
<dbReference type="PANTHER" id="PTHR22298">
    <property type="entry name" value="ENDO-1,4-BETA-GLUCANASE"/>
    <property type="match status" value="1"/>
</dbReference>
<keyword evidence="3 6" id="KW-0119">Carbohydrate metabolism</keyword>
<dbReference type="GO" id="GO:0030245">
    <property type="term" value="P:cellulose catabolic process"/>
    <property type="evidence" value="ECO:0007669"/>
    <property type="project" value="UniProtKB-KW"/>
</dbReference>
<dbReference type="InterPro" id="IPR013783">
    <property type="entry name" value="Ig-like_fold"/>
</dbReference>
<comment type="caution">
    <text evidence="11">The sequence shown here is derived from an EMBL/GenBank/DDBJ whole genome shotgun (WGS) entry which is preliminary data.</text>
</comment>
<dbReference type="InterPro" id="IPR004197">
    <property type="entry name" value="Cellulase_Ig-like"/>
</dbReference>
<dbReference type="Pfam" id="PF02927">
    <property type="entry name" value="CelD_N"/>
    <property type="match status" value="1"/>
</dbReference>
<evidence type="ECO:0000313" key="11">
    <source>
        <dbReference type="EMBL" id="MBT1700685.1"/>
    </source>
</evidence>
<comment type="catalytic activity">
    <reaction evidence="8">
        <text>Endohydrolysis of (1-&gt;4)-beta-D-glucosidic linkages in cellulose, lichenin and cereal beta-D-glucans.</text>
        <dbReference type="EC" id="3.2.1.4"/>
    </reaction>
</comment>
<name>A0AAP2DQL2_9BACT</name>
<feature type="active site" evidence="6">
    <location>
        <position position="513"/>
    </location>
</feature>
<evidence type="ECO:0000256" key="2">
    <source>
        <dbReference type="ARBA" id="ARBA00022801"/>
    </source>
</evidence>
<accession>A0AAP2DQL2</accession>
<evidence type="ECO:0000256" key="8">
    <source>
        <dbReference type="RuleBase" id="RU361166"/>
    </source>
</evidence>
<keyword evidence="8" id="KW-0732">Signal</keyword>
<dbReference type="AlphaFoldDB" id="A0AAP2DQL2"/>
<comment type="similarity">
    <text evidence="1 6 8">Belongs to the glycosyl hydrolase 9 (cellulase E) family.</text>
</comment>
<dbReference type="CDD" id="cd02850">
    <property type="entry name" value="E_set_Cellulase_N"/>
    <property type="match status" value="1"/>
</dbReference>
<dbReference type="InterPro" id="IPR033126">
    <property type="entry name" value="Glyco_hydro_9_Asp/Glu_AS"/>
</dbReference>
<protein>
    <recommendedName>
        <fullName evidence="8">Endoglucanase</fullName>
        <ecNumber evidence="8">3.2.1.4</ecNumber>
    </recommendedName>
</protein>
<gene>
    <name evidence="11" type="ORF">KK083_27595</name>
</gene>
<evidence type="ECO:0000313" key="12">
    <source>
        <dbReference type="Proteomes" id="UP001319200"/>
    </source>
</evidence>
<dbReference type="SUPFAM" id="SSF81296">
    <property type="entry name" value="E set domains"/>
    <property type="match status" value="1"/>
</dbReference>